<proteinExistence type="predicted"/>
<evidence type="ECO:0008006" key="2">
    <source>
        <dbReference type="Google" id="ProtNLM"/>
    </source>
</evidence>
<dbReference type="Gene3D" id="2.60.120.260">
    <property type="entry name" value="Galactose-binding domain-like"/>
    <property type="match status" value="1"/>
</dbReference>
<sequence>MLVIADSNDICAYTQVVNDSNTFNDQECAFFFGLPPTIMFEDDMEGGTLLYTTDTILWQHGIPTASVINTAHSPDNVWATVIDGNYPNSADGYLYTPTINFFGVSGAYLTFYYWIESEANSDGAFVQYSVNNGATWSSLGSIGDALGFNWFDSFVSTTPGWSGSSGGWVPAYYKVDVVSGYSSVKFRFGFKSNTSTTFNGFAIDDIKILAPHAAIDGGVVEIVTPSASTVAGVPVTVNVKIANFGTDTLTTIPLSYAINTGYPPQNGTWTGTLLPGDTTDFTFTQTYPGPASDYELCAYTKITGDPYKGNDTTCVSLIDATGIEETAQEGVSLYQNTPNPAADHTQISFILPEPGNCIITLRNAIGDVI</sequence>
<evidence type="ECO:0000313" key="1">
    <source>
        <dbReference type="EMBL" id="MPM87708.1"/>
    </source>
</evidence>
<dbReference type="AlphaFoldDB" id="A0A645DFA0"/>
<dbReference type="EMBL" id="VSSQ01035485">
    <property type="protein sequence ID" value="MPM87708.1"/>
    <property type="molecule type" value="Genomic_DNA"/>
</dbReference>
<comment type="caution">
    <text evidence="1">The sequence shown here is derived from an EMBL/GenBank/DDBJ whole genome shotgun (WGS) entry which is preliminary data.</text>
</comment>
<dbReference type="Gene3D" id="2.60.40.10">
    <property type="entry name" value="Immunoglobulins"/>
    <property type="match status" value="1"/>
</dbReference>
<reference evidence="1" key="1">
    <citation type="submission" date="2019-08" db="EMBL/GenBank/DDBJ databases">
        <authorList>
            <person name="Kucharzyk K."/>
            <person name="Murdoch R.W."/>
            <person name="Higgins S."/>
            <person name="Loffler F."/>
        </authorList>
    </citation>
    <scope>NUCLEOTIDE SEQUENCE</scope>
</reference>
<organism evidence="1">
    <name type="scientific">bioreactor metagenome</name>
    <dbReference type="NCBI Taxonomy" id="1076179"/>
    <lineage>
        <taxon>unclassified sequences</taxon>
        <taxon>metagenomes</taxon>
        <taxon>ecological metagenomes</taxon>
    </lineage>
</organism>
<gene>
    <name evidence="1" type="ORF">SDC9_134808</name>
</gene>
<name>A0A645DFA0_9ZZZZ</name>
<accession>A0A645DFA0</accession>
<dbReference type="Pfam" id="PF20773">
    <property type="entry name" value="InhA-like_MAM"/>
    <property type="match status" value="1"/>
</dbReference>
<protein>
    <recommendedName>
        <fullName evidence="2">Peptidase M6-like domain-containing protein</fullName>
    </recommendedName>
</protein>
<dbReference type="InterPro" id="IPR013783">
    <property type="entry name" value="Ig-like_fold"/>
</dbReference>